<accession>A0A4Z0MBB1</accession>
<dbReference type="Proteomes" id="UP000298284">
    <property type="component" value="Unassembled WGS sequence"/>
</dbReference>
<proteinExistence type="predicted"/>
<evidence type="ECO:0000313" key="2">
    <source>
        <dbReference type="Proteomes" id="UP000298284"/>
    </source>
</evidence>
<evidence type="ECO:0008006" key="3">
    <source>
        <dbReference type="Google" id="ProtNLM"/>
    </source>
</evidence>
<dbReference type="OrthoDB" id="9933636at2"/>
<reference evidence="1 2" key="1">
    <citation type="submission" date="2019-04" db="EMBL/GenBank/DDBJ databases">
        <authorList>
            <person name="Feng G."/>
            <person name="Zhang J."/>
            <person name="Zhu H."/>
        </authorList>
    </citation>
    <scope>NUCLEOTIDE SEQUENCE [LARGE SCALE GENOMIC DNA]</scope>
    <source>
        <strain evidence="1 2">JCM 19491</strain>
    </source>
</reference>
<keyword evidence="2" id="KW-1185">Reference proteome</keyword>
<name>A0A4Z0MBB1_9BACT</name>
<dbReference type="AlphaFoldDB" id="A0A4Z0MBB1"/>
<gene>
    <name evidence="1" type="ORF">EU557_25125</name>
</gene>
<sequence length="98" mass="11014">MKNSETKRLELDFTCSLPEVRLRPGLRTSVWAEDAPEYCTPCEFQQVAGSSAPVRVKVVVLDPDDRITERYVHATFYFGHPGRIVGYGQLVALVGEED</sequence>
<evidence type="ECO:0000313" key="1">
    <source>
        <dbReference type="EMBL" id="TGD76791.1"/>
    </source>
</evidence>
<organism evidence="1 2">
    <name type="scientific">Hymenobacter wooponensis</name>
    <dbReference type="NCBI Taxonomy" id="1525360"/>
    <lineage>
        <taxon>Bacteria</taxon>
        <taxon>Pseudomonadati</taxon>
        <taxon>Bacteroidota</taxon>
        <taxon>Cytophagia</taxon>
        <taxon>Cytophagales</taxon>
        <taxon>Hymenobacteraceae</taxon>
        <taxon>Hymenobacter</taxon>
    </lineage>
</organism>
<comment type="caution">
    <text evidence="1">The sequence shown here is derived from an EMBL/GenBank/DDBJ whole genome shotgun (WGS) entry which is preliminary data.</text>
</comment>
<dbReference type="EMBL" id="SRKZ01000013">
    <property type="protein sequence ID" value="TGD76791.1"/>
    <property type="molecule type" value="Genomic_DNA"/>
</dbReference>
<protein>
    <recommendedName>
        <fullName evidence="3">Translation elongation factor EFTu/EF1A C-terminal domain-containing protein</fullName>
    </recommendedName>
</protein>